<dbReference type="Pfam" id="PF10987">
    <property type="entry name" value="DUF2806"/>
    <property type="match status" value="1"/>
</dbReference>
<protein>
    <recommendedName>
        <fullName evidence="3">DUF2806 domain-containing protein</fullName>
    </recommendedName>
</protein>
<dbReference type="AlphaFoldDB" id="A0A2M9HIG6"/>
<sequence length="297" mass="32630">MSSNEIDSIAAESSKAISSVAQSINLLFPGIRRSSLRRAESKDYACGIADLNHVLTESGISKEIIDVIILSYTIKTKHLDNLAEVLELASTTHLGGKPTPDNTKLPESDWCDLFTEKASHAYDEKAKMMWAKLLAEEINQPGLFSKRTLRVLGDLSSDEAKLFEQLCAWSVELPTPEGTWLPIPLLATNSEEKYAGGLSWHDVASLEDAGLVTQSSAHGLIAHLEPKAEGKIQVNGHVIMITNHFAYAVEFRPDCSFTKTGCELLTLCDIGVAPVNWAELIESRMTPWRAAQMQTLH</sequence>
<proteinExistence type="predicted"/>
<evidence type="ECO:0008006" key="3">
    <source>
        <dbReference type="Google" id="ProtNLM"/>
    </source>
</evidence>
<name>A0A2M9HIG6_9BIFI</name>
<reference evidence="2" key="1">
    <citation type="submission" date="2017-10" db="EMBL/GenBank/DDBJ databases">
        <title>Draft genome sequences of strains TRE 1, TRE 9, TRE H and TRI 7, isolated from tamarins, belonging to four potential novel Bifidobacterium species.</title>
        <authorList>
            <person name="Mattarelli P."/>
            <person name="Modesto M."/>
            <person name="Puglisi E."/>
            <person name="Morelli L."/>
            <person name="Bonetti A."/>
            <person name="Spezio C."/>
            <person name="Sandri C."/>
        </authorList>
    </citation>
    <scope>NUCLEOTIDE SEQUENCE [LARGE SCALE GENOMIC DNA]</scope>
    <source>
        <strain evidence="2">TREH</strain>
    </source>
</reference>
<dbReference type="EMBL" id="PEBJ01000004">
    <property type="protein sequence ID" value="PJM76620.1"/>
    <property type="molecule type" value="Genomic_DNA"/>
</dbReference>
<dbReference type="Proteomes" id="UP000229239">
    <property type="component" value="Unassembled WGS sequence"/>
</dbReference>
<accession>A0A2M9HIG6</accession>
<dbReference type="InterPro" id="IPR021254">
    <property type="entry name" value="DUF2806"/>
</dbReference>
<organism evidence="1 2">
    <name type="scientific">Bifidobacterium felsineum</name>
    <dbReference type="NCBI Taxonomy" id="2045440"/>
    <lineage>
        <taxon>Bacteria</taxon>
        <taxon>Bacillati</taxon>
        <taxon>Actinomycetota</taxon>
        <taxon>Actinomycetes</taxon>
        <taxon>Bifidobacteriales</taxon>
        <taxon>Bifidobacteriaceae</taxon>
        <taxon>Bifidobacterium</taxon>
    </lineage>
</organism>
<evidence type="ECO:0000313" key="2">
    <source>
        <dbReference type="Proteomes" id="UP000229239"/>
    </source>
</evidence>
<comment type="caution">
    <text evidence="1">The sequence shown here is derived from an EMBL/GenBank/DDBJ whole genome shotgun (WGS) entry which is preliminary data.</text>
</comment>
<keyword evidence="2" id="KW-1185">Reference proteome</keyword>
<gene>
    <name evidence="1" type="ORF">CSQ86_07810</name>
</gene>
<dbReference type="RefSeq" id="WP_100494565.1">
    <property type="nucleotide sequence ID" value="NZ_PEBJ01000004.1"/>
</dbReference>
<dbReference type="OrthoDB" id="886161at2"/>
<evidence type="ECO:0000313" key="1">
    <source>
        <dbReference type="EMBL" id="PJM76620.1"/>
    </source>
</evidence>